<protein>
    <submittedName>
        <fullName evidence="3">WecB/TagA/CpsF family glycosyltransferase</fullName>
    </submittedName>
</protein>
<keyword evidence="2" id="KW-0808">Transferase</keyword>
<evidence type="ECO:0000313" key="4">
    <source>
        <dbReference type="Proteomes" id="UP000611796"/>
    </source>
</evidence>
<dbReference type="PANTHER" id="PTHR34136:SF1">
    <property type="entry name" value="UDP-N-ACETYL-D-MANNOSAMINURONIC ACID TRANSFERASE"/>
    <property type="match status" value="1"/>
</dbReference>
<accession>A0ABR7K4P0</accession>
<organism evidence="3 4">
    <name type="scientific">Paeniclostridium hominis</name>
    <dbReference type="NCBI Taxonomy" id="2764329"/>
    <lineage>
        <taxon>Bacteria</taxon>
        <taxon>Bacillati</taxon>
        <taxon>Bacillota</taxon>
        <taxon>Clostridia</taxon>
        <taxon>Peptostreptococcales</taxon>
        <taxon>Peptostreptococcaceae</taxon>
        <taxon>Paeniclostridium</taxon>
    </lineage>
</organism>
<evidence type="ECO:0000256" key="2">
    <source>
        <dbReference type="ARBA" id="ARBA00022679"/>
    </source>
</evidence>
<gene>
    <name evidence="3" type="ORF">H8891_09675</name>
</gene>
<dbReference type="Proteomes" id="UP000611796">
    <property type="component" value="Unassembled WGS sequence"/>
</dbReference>
<dbReference type="Pfam" id="PF03808">
    <property type="entry name" value="Glyco_tran_WecG"/>
    <property type="match status" value="1"/>
</dbReference>
<dbReference type="RefSeq" id="WP_187006281.1">
    <property type="nucleotide sequence ID" value="NZ_JACRWD010000002.1"/>
</dbReference>
<comment type="caution">
    <text evidence="3">The sequence shown here is derived from an EMBL/GenBank/DDBJ whole genome shotgun (WGS) entry which is preliminary data.</text>
</comment>
<reference evidence="3 4" key="1">
    <citation type="submission" date="2020-08" db="EMBL/GenBank/DDBJ databases">
        <authorList>
            <person name="Liu C."/>
            <person name="Sun Q."/>
        </authorList>
    </citation>
    <scope>NUCLEOTIDE SEQUENCE [LARGE SCALE GENOMIC DNA]</scope>
    <source>
        <strain evidence="3 4">NSJ-45</strain>
    </source>
</reference>
<dbReference type="NCBIfam" id="TIGR00696">
    <property type="entry name" value="wecG_tagA_cpsF"/>
    <property type="match status" value="1"/>
</dbReference>
<dbReference type="EMBL" id="JACRWD010000002">
    <property type="protein sequence ID" value="MBC6004075.1"/>
    <property type="molecule type" value="Genomic_DNA"/>
</dbReference>
<keyword evidence="4" id="KW-1185">Reference proteome</keyword>
<dbReference type="InterPro" id="IPR004629">
    <property type="entry name" value="WecG_TagA_CpsF"/>
</dbReference>
<dbReference type="CDD" id="cd06533">
    <property type="entry name" value="Glyco_transf_WecG_TagA"/>
    <property type="match status" value="1"/>
</dbReference>
<sequence>MKINSCNILGMNFTLGNIEDILNYTLDRINNNKKTFIITPNVDFLTRYNQNEKFKNVCDKAHISIIDGMPVYWISKIKGIKGTSRIAGIDFCTELAKKSNNKNISLFLLGGENDVAKEAAKVLEKRYNANIAGAISPPIGFEKNEKSLKEVIEIINESKADILLAGMSSPIQENFIVNNIDDINAKVFIGVGGTFNALAGRVTRAPKIMQKLGLEWLHRVMQEPGRLASRYFKNALDLLKLIVKYK</sequence>
<name>A0ABR7K4P0_9FIRM</name>
<evidence type="ECO:0000313" key="3">
    <source>
        <dbReference type="EMBL" id="MBC6004075.1"/>
    </source>
</evidence>
<dbReference type="PANTHER" id="PTHR34136">
    <property type="match status" value="1"/>
</dbReference>
<keyword evidence="1" id="KW-0328">Glycosyltransferase</keyword>
<evidence type="ECO:0000256" key="1">
    <source>
        <dbReference type="ARBA" id="ARBA00022676"/>
    </source>
</evidence>
<proteinExistence type="predicted"/>